<evidence type="ECO:0000313" key="2">
    <source>
        <dbReference type="EMBL" id="QHU26571.1"/>
    </source>
</evidence>
<feature type="region of interest" description="Disordered" evidence="1">
    <location>
        <begin position="82"/>
        <end position="136"/>
    </location>
</feature>
<name>A0A6C0LA62_9ZZZZ</name>
<evidence type="ECO:0000256" key="1">
    <source>
        <dbReference type="SAM" id="MobiDB-lite"/>
    </source>
</evidence>
<dbReference type="EMBL" id="MN740443">
    <property type="protein sequence ID" value="QHU26571.1"/>
    <property type="molecule type" value="Genomic_DNA"/>
</dbReference>
<proteinExistence type="predicted"/>
<protein>
    <submittedName>
        <fullName evidence="2">Uncharacterized protein</fullName>
    </submittedName>
</protein>
<sequence>MSNRRVNLREELAKEFIDDVTSKVDYIFGKGSVGYAANKMDGAIKKAQAVREAFNAAVVKSRAVLEEILTKETDIERINRIGLEGSGKKGGPPMITRTDRITEDYDSPRNGGKKKPTRKILRGGRKRNKRRTLYKL</sequence>
<accession>A0A6C0LA62</accession>
<feature type="compositionally biased region" description="Basic and acidic residues" evidence="1">
    <location>
        <begin position="97"/>
        <end position="107"/>
    </location>
</feature>
<feature type="compositionally biased region" description="Basic residues" evidence="1">
    <location>
        <begin position="111"/>
        <end position="136"/>
    </location>
</feature>
<dbReference type="AlphaFoldDB" id="A0A6C0LA62"/>
<reference evidence="2" key="1">
    <citation type="journal article" date="2020" name="Nature">
        <title>Giant virus diversity and host interactions through global metagenomics.</title>
        <authorList>
            <person name="Schulz F."/>
            <person name="Roux S."/>
            <person name="Paez-Espino D."/>
            <person name="Jungbluth S."/>
            <person name="Walsh D.A."/>
            <person name="Denef V.J."/>
            <person name="McMahon K.D."/>
            <person name="Konstantinidis K.T."/>
            <person name="Eloe-Fadrosh E.A."/>
            <person name="Kyrpides N.C."/>
            <person name="Woyke T."/>
        </authorList>
    </citation>
    <scope>NUCLEOTIDE SEQUENCE</scope>
    <source>
        <strain evidence="2">GVMAG-M-3300027759-42</strain>
    </source>
</reference>
<organism evidence="2">
    <name type="scientific">viral metagenome</name>
    <dbReference type="NCBI Taxonomy" id="1070528"/>
    <lineage>
        <taxon>unclassified sequences</taxon>
        <taxon>metagenomes</taxon>
        <taxon>organismal metagenomes</taxon>
    </lineage>
</organism>